<name>B7ZZ96_MAIZE</name>
<dbReference type="EMBL" id="BT054638">
    <property type="protein sequence ID" value="ACL53245.1"/>
    <property type="molecule type" value="mRNA"/>
</dbReference>
<evidence type="ECO:0000313" key="2">
    <source>
        <dbReference type="EMBL" id="ACL53245.1"/>
    </source>
</evidence>
<reference evidence="2" key="1">
    <citation type="journal article" date="2009" name="PLoS Genet.">
        <title>Sequencing, mapping, and analysis of 27,455 maize full-length cDNAs.</title>
        <authorList>
            <person name="Soderlund C."/>
            <person name="Descour A."/>
            <person name="Kudrna D."/>
            <person name="Bomhoff M."/>
            <person name="Boyd L."/>
            <person name="Currie J."/>
            <person name="Angelova A."/>
            <person name="Collura K."/>
            <person name="Wissotski M."/>
            <person name="Ashley E."/>
            <person name="Morrow D."/>
            <person name="Fernandes J."/>
            <person name="Walbot V."/>
            <person name="Yu Y."/>
        </authorList>
    </citation>
    <scope>NUCLEOTIDE SEQUENCE</scope>
    <source>
        <strain evidence="2">B73</strain>
    </source>
</reference>
<sequence length="91" mass="9418">MPSLLSCMQCPAIRSSAFLAAAAGGTLHRWNGHVRLVDVVDDGGANEEGGDDDDGRPREGRGPRRHPPAAEPLATGHPPGSPTPVPNGHLI</sequence>
<organism evidence="2">
    <name type="scientific">Zea mays</name>
    <name type="common">Maize</name>
    <dbReference type="NCBI Taxonomy" id="4577"/>
    <lineage>
        <taxon>Eukaryota</taxon>
        <taxon>Viridiplantae</taxon>
        <taxon>Streptophyta</taxon>
        <taxon>Embryophyta</taxon>
        <taxon>Tracheophyta</taxon>
        <taxon>Spermatophyta</taxon>
        <taxon>Magnoliopsida</taxon>
        <taxon>Liliopsida</taxon>
        <taxon>Poales</taxon>
        <taxon>Poaceae</taxon>
        <taxon>PACMAD clade</taxon>
        <taxon>Panicoideae</taxon>
        <taxon>Andropogonodae</taxon>
        <taxon>Andropogoneae</taxon>
        <taxon>Tripsacinae</taxon>
        <taxon>Zea</taxon>
    </lineage>
</organism>
<dbReference type="AlphaFoldDB" id="B7ZZ96"/>
<proteinExistence type="evidence at transcript level"/>
<reference evidence="2" key="2">
    <citation type="submission" date="2012-06" db="EMBL/GenBank/DDBJ databases">
        <authorList>
            <person name="Yu Y."/>
            <person name="Currie J."/>
            <person name="Lomeli R."/>
            <person name="Angelova A."/>
            <person name="Collura K."/>
            <person name="Wissotski M."/>
            <person name="Campos D."/>
            <person name="Kudrna D."/>
            <person name="Golser W."/>
            <person name="Ashely E."/>
            <person name="Descour A."/>
            <person name="Fernandes J."/>
            <person name="Soderlund C."/>
            <person name="Walbot V."/>
        </authorList>
    </citation>
    <scope>NUCLEOTIDE SEQUENCE</scope>
    <source>
        <strain evidence="2">B73</strain>
    </source>
</reference>
<feature type="region of interest" description="Disordered" evidence="1">
    <location>
        <begin position="41"/>
        <end position="91"/>
    </location>
</feature>
<evidence type="ECO:0000256" key="1">
    <source>
        <dbReference type="SAM" id="MobiDB-lite"/>
    </source>
</evidence>
<protein>
    <submittedName>
        <fullName evidence="2">Uncharacterized protein</fullName>
    </submittedName>
</protein>
<accession>B7ZZ96</accession>
<feature type="compositionally biased region" description="Acidic residues" evidence="1">
    <location>
        <begin position="41"/>
        <end position="54"/>
    </location>
</feature>